<dbReference type="AlphaFoldDB" id="A0A3N1ZWV4"/>
<dbReference type="Pfam" id="PF00356">
    <property type="entry name" value="LacI"/>
    <property type="match status" value="1"/>
</dbReference>
<dbReference type="Pfam" id="PF13377">
    <property type="entry name" value="Peripla_BP_3"/>
    <property type="match status" value="1"/>
</dbReference>
<dbReference type="InterPro" id="IPR000843">
    <property type="entry name" value="HTH_LacI"/>
</dbReference>
<dbReference type="Gene3D" id="1.10.260.40">
    <property type="entry name" value="lambda repressor-like DNA-binding domains"/>
    <property type="match status" value="1"/>
</dbReference>
<dbReference type="SUPFAM" id="SSF47413">
    <property type="entry name" value="lambda repressor-like DNA-binding domains"/>
    <property type="match status" value="1"/>
</dbReference>
<feature type="domain" description="HTH lacI-type" evidence="4">
    <location>
        <begin position="1"/>
        <end position="42"/>
    </location>
</feature>
<proteinExistence type="predicted"/>
<keyword evidence="3" id="KW-0804">Transcription</keyword>
<evidence type="ECO:0000256" key="2">
    <source>
        <dbReference type="ARBA" id="ARBA00023125"/>
    </source>
</evidence>
<dbReference type="CDD" id="cd01392">
    <property type="entry name" value="HTH_LacI"/>
    <property type="match status" value="1"/>
</dbReference>
<keyword evidence="2" id="KW-0238">DNA-binding</keyword>
<protein>
    <submittedName>
        <fullName evidence="5">LacI family transcriptional regulator</fullName>
    </submittedName>
</protein>
<comment type="caution">
    <text evidence="5">The sequence shown here is derived from an EMBL/GenBank/DDBJ whole genome shotgun (WGS) entry which is preliminary data.</text>
</comment>
<evidence type="ECO:0000313" key="6">
    <source>
        <dbReference type="Proteomes" id="UP000275749"/>
    </source>
</evidence>
<dbReference type="CDD" id="cd06267">
    <property type="entry name" value="PBP1_LacI_sugar_binding-like"/>
    <property type="match status" value="1"/>
</dbReference>
<evidence type="ECO:0000256" key="1">
    <source>
        <dbReference type="ARBA" id="ARBA00023015"/>
    </source>
</evidence>
<dbReference type="PANTHER" id="PTHR30146">
    <property type="entry name" value="LACI-RELATED TRANSCRIPTIONAL REPRESSOR"/>
    <property type="match status" value="1"/>
</dbReference>
<organism evidence="5 6">
    <name type="scientific">Luteococcus japonicus</name>
    <dbReference type="NCBI Taxonomy" id="33984"/>
    <lineage>
        <taxon>Bacteria</taxon>
        <taxon>Bacillati</taxon>
        <taxon>Actinomycetota</taxon>
        <taxon>Actinomycetes</taxon>
        <taxon>Propionibacteriales</taxon>
        <taxon>Propionibacteriaceae</taxon>
        <taxon>Luteococcus</taxon>
    </lineage>
</organism>
<dbReference type="SMART" id="SM00354">
    <property type="entry name" value="HTH_LACI"/>
    <property type="match status" value="1"/>
</dbReference>
<accession>A0A3N1ZWV4</accession>
<name>A0A3N1ZWV4_9ACTN</name>
<dbReference type="GO" id="GO:0000976">
    <property type="term" value="F:transcription cis-regulatory region binding"/>
    <property type="evidence" value="ECO:0007669"/>
    <property type="project" value="TreeGrafter"/>
</dbReference>
<keyword evidence="1" id="KW-0805">Transcription regulation</keyword>
<dbReference type="PANTHER" id="PTHR30146:SF153">
    <property type="entry name" value="LACTOSE OPERON REPRESSOR"/>
    <property type="match status" value="1"/>
</dbReference>
<sequence length="320" mass="34208">MRTASNVVNDFPHVRPSTRARVQSAIDELGYRPNLSARQLKYGRSGFLTLAIPQIDSPYFGELAQKFTEAAAEHGFIALMDVTRGALEQEKQVMSGVQSHMVDGVVFSPLSVKAADFGSRRDTTPMVLLGERAVPSGYDHVAIDSVAASRAMVQHLLDLGRRRIAVIGYEAFDGTASVRAQGHRDALAEAGIAVDTDLVVGVPAYTRAAGREAMEGLLALPEPPDAVFCFNDLMAIGALSACRARGIRVPEDVAVAGSDDIAEAAFADPPLTTIQPDLDALTHESLRLLLGRINGTLSEGAIEAHVPWRLVLRESTVGRG</sequence>
<dbReference type="SUPFAM" id="SSF53822">
    <property type="entry name" value="Periplasmic binding protein-like I"/>
    <property type="match status" value="1"/>
</dbReference>
<evidence type="ECO:0000259" key="4">
    <source>
        <dbReference type="PROSITE" id="PS50932"/>
    </source>
</evidence>
<dbReference type="EMBL" id="RKHG01000001">
    <property type="protein sequence ID" value="ROR54632.1"/>
    <property type="molecule type" value="Genomic_DNA"/>
</dbReference>
<gene>
    <name evidence="5" type="ORF">EDD41_1858</name>
</gene>
<dbReference type="InterPro" id="IPR010982">
    <property type="entry name" value="Lambda_DNA-bd_dom_sf"/>
</dbReference>
<evidence type="ECO:0000256" key="3">
    <source>
        <dbReference type="ARBA" id="ARBA00023163"/>
    </source>
</evidence>
<dbReference type="InterPro" id="IPR028082">
    <property type="entry name" value="Peripla_BP_I"/>
</dbReference>
<dbReference type="PROSITE" id="PS50932">
    <property type="entry name" value="HTH_LACI_2"/>
    <property type="match status" value="1"/>
</dbReference>
<dbReference type="InterPro" id="IPR046335">
    <property type="entry name" value="LacI/GalR-like_sensor"/>
</dbReference>
<evidence type="ECO:0000313" key="5">
    <source>
        <dbReference type="EMBL" id="ROR54632.1"/>
    </source>
</evidence>
<reference evidence="5 6" key="1">
    <citation type="submission" date="2018-11" db="EMBL/GenBank/DDBJ databases">
        <title>Sequencing the genomes of 1000 actinobacteria strains.</title>
        <authorList>
            <person name="Klenk H.-P."/>
        </authorList>
    </citation>
    <scope>NUCLEOTIDE SEQUENCE [LARGE SCALE GENOMIC DNA]</scope>
    <source>
        <strain evidence="5 6">DSM 10546</strain>
    </source>
</reference>
<dbReference type="Gene3D" id="3.40.50.2300">
    <property type="match status" value="2"/>
</dbReference>
<dbReference type="Proteomes" id="UP000275749">
    <property type="component" value="Unassembled WGS sequence"/>
</dbReference>
<dbReference type="GO" id="GO:0003700">
    <property type="term" value="F:DNA-binding transcription factor activity"/>
    <property type="evidence" value="ECO:0007669"/>
    <property type="project" value="TreeGrafter"/>
</dbReference>